<dbReference type="Pfam" id="PF01411">
    <property type="entry name" value="tRNA-synt_2c"/>
    <property type="match status" value="3"/>
</dbReference>
<dbReference type="Pfam" id="PF02272">
    <property type="entry name" value="DHHA1"/>
    <property type="match status" value="1"/>
</dbReference>
<dbReference type="FunFam" id="3.30.930.10:FF:000004">
    <property type="entry name" value="Alanine--tRNA ligase"/>
    <property type="match status" value="1"/>
</dbReference>
<dbReference type="SUPFAM" id="SSF50447">
    <property type="entry name" value="Translation proteins"/>
    <property type="match status" value="1"/>
</dbReference>
<keyword evidence="9 11" id="KW-0648">Protein biosynthesis</keyword>
<dbReference type="Gene3D" id="3.30.54.20">
    <property type="match status" value="1"/>
</dbReference>
<dbReference type="FunFam" id="3.30.980.10:FF:000004">
    <property type="entry name" value="Alanine--tRNA ligase, cytoplasmic"/>
    <property type="match status" value="1"/>
</dbReference>
<dbReference type="GO" id="GO:0002161">
    <property type="term" value="F:aminoacyl-tRNA deacylase activity"/>
    <property type="evidence" value="ECO:0007669"/>
    <property type="project" value="TreeGrafter"/>
</dbReference>
<dbReference type="NCBIfam" id="TIGR00344">
    <property type="entry name" value="alaS"/>
    <property type="match status" value="1"/>
</dbReference>
<feature type="binding site" evidence="11">
    <location>
        <position position="671"/>
    </location>
    <ligand>
        <name>Zn(2+)</name>
        <dbReference type="ChEBI" id="CHEBI:29105"/>
    </ligand>
</feature>
<keyword evidence="15" id="KW-1185">Reference proteome</keyword>
<comment type="subcellular location">
    <subcellularLocation>
        <location evidence="11">Cytoplasm</location>
    </subcellularLocation>
</comment>
<dbReference type="PROSITE" id="PS50860">
    <property type="entry name" value="AA_TRNA_LIGASE_II_ALA"/>
    <property type="match status" value="1"/>
</dbReference>
<keyword evidence="5 11" id="KW-0547">Nucleotide-binding</keyword>
<dbReference type="GO" id="GO:0004813">
    <property type="term" value="F:alanine-tRNA ligase activity"/>
    <property type="evidence" value="ECO:0007669"/>
    <property type="project" value="UniProtKB-UniRule"/>
</dbReference>
<dbReference type="GO" id="GO:0045892">
    <property type="term" value="P:negative regulation of DNA-templated transcription"/>
    <property type="evidence" value="ECO:0007669"/>
    <property type="project" value="TreeGrafter"/>
</dbReference>
<keyword evidence="11" id="KW-0963">Cytoplasm</keyword>
<keyword evidence="7 11" id="KW-0067">ATP-binding</keyword>
<dbReference type="HOGENOM" id="CLU_004485_1_1_7"/>
<dbReference type="PANTHER" id="PTHR11777">
    <property type="entry name" value="ALANYL-TRNA SYNTHETASE"/>
    <property type="match status" value="1"/>
</dbReference>
<dbReference type="InterPro" id="IPR009000">
    <property type="entry name" value="Transl_B-barrel_sf"/>
</dbReference>
<evidence type="ECO:0000256" key="8">
    <source>
        <dbReference type="ARBA" id="ARBA00022884"/>
    </source>
</evidence>
<dbReference type="OrthoDB" id="9803884at2"/>
<accession>V8CJX4</accession>
<dbReference type="GO" id="GO:0008270">
    <property type="term" value="F:zinc ion binding"/>
    <property type="evidence" value="ECO:0007669"/>
    <property type="project" value="UniProtKB-UniRule"/>
</dbReference>
<evidence type="ECO:0000256" key="1">
    <source>
        <dbReference type="ARBA" id="ARBA00008226"/>
    </source>
</evidence>
<dbReference type="EMBL" id="AZJJ01000001">
    <property type="protein sequence ID" value="ETD27703.1"/>
    <property type="molecule type" value="Genomic_DNA"/>
</dbReference>
<comment type="catalytic activity">
    <reaction evidence="11">
        <text>tRNA(Ala) + L-alanine + ATP = L-alanyl-tRNA(Ala) + AMP + diphosphate</text>
        <dbReference type="Rhea" id="RHEA:12540"/>
        <dbReference type="Rhea" id="RHEA-COMP:9657"/>
        <dbReference type="Rhea" id="RHEA-COMP:9923"/>
        <dbReference type="ChEBI" id="CHEBI:30616"/>
        <dbReference type="ChEBI" id="CHEBI:33019"/>
        <dbReference type="ChEBI" id="CHEBI:57972"/>
        <dbReference type="ChEBI" id="CHEBI:78442"/>
        <dbReference type="ChEBI" id="CHEBI:78497"/>
        <dbReference type="ChEBI" id="CHEBI:456215"/>
        <dbReference type="EC" id="6.1.1.7"/>
    </reaction>
</comment>
<dbReference type="PRINTS" id="PR00980">
    <property type="entry name" value="TRNASYNTHALA"/>
</dbReference>
<dbReference type="FunFam" id="3.30.54.20:FF:000001">
    <property type="entry name" value="Alanine--tRNA ligase"/>
    <property type="match status" value="1"/>
</dbReference>
<evidence type="ECO:0000256" key="4">
    <source>
        <dbReference type="ARBA" id="ARBA00022723"/>
    </source>
</evidence>
<dbReference type="Gene3D" id="3.30.980.10">
    <property type="entry name" value="Threonyl-trna Synthetase, Chain A, domain 2"/>
    <property type="match status" value="1"/>
</dbReference>
<dbReference type="Gene3D" id="3.30.930.10">
    <property type="entry name" value="Bira Bifunctional Protein, Domain 2"/>
    <property type="match status" value="1"/>
</dbReference>
<evidence type="ECO:0000256" key="10">
    <source>
        <dbReference type="ARBA" id="ARBA00023146"/>
    </source>
</evidence>
<dbReference type="Pfam" id="PF07973">
    <property type="entry name" value="tRNA_SAD"/>
    <property type="match status" value="1"/>
</dbReference>
<dbReference type="InterPro" id="IPR050058">
    <property type="entry name" value="Ala-tRNA_ligase"/>
</dbReference>
<dbReference type="STRING" id="1357399.HMPREF2087_00623"/>
<dbReference type="PANTHER" id="PTHR11777:SF9">
    <property type="entry name" value="ALANINE--TRNA LIGASE, CYTOPLASMIC"/>
    <property type="match status" value="1"/>
</dbReference>
<evidence type="ECO:0000313" key="14">
    <source>
        <dbReference type="EMBL" id="ETD27703.1"/>
    </source>
</evidence>
<evidence type="ECO:0000259" key="13">
    <source>
        <dbReference type="PROSITE" id="PS50860"/>
    </source>
</evidence>
<feature type="binding site" evidence="11">
    <location>
        <position position="675"/>
    </location>
    <ligand>
        <name>Zn(2+)</name>
        <dbReference type="ChEBI" id="CHEBI:29105"/>
    </ligand>
</feature>
<feature type="domain" description="Alanyl-transfer RNA synthetases family profile" evidence="13">
    <location>
        <begin position="1"/>
        <end position="815"/>
    </location>
</feature>
<dbReference type="InterPro" id="IPR018162">
    <property type="entry name" value="Ala-tRNA-ligase_IIc_anticod-bd"/>
</dbReference>
<reference evidence="14 15" key="1">
    <citation type="submission" date="2013-10" db="EMBL/GenBank/DDBJ databases">
        <title>The Genome Sequence of Helicobacter canis NCTC 12740.</title>
        <authorList>
            <consortium name="The Broad Institute Genomics Platform"/>
            <person name="Earl A."/>
            <person name="Fox J.G."/>
            <person name="Shen Z."/>
            <person name="Young S.K."/>
            <person name="Zeng Q."/>
            <person name="Gargeya S."/>
            <person name="Fitzgerald M."/>
            <person name="Abouelleil A."/>
            <person name="Alvarado L."/>
            <person name="Chapman S.B."/>
            <person name="Gainer-Dewar J."/>
            <person name="Goldberg J."/>
            <person name="Griggs A."/>
            <person name="Gujja S."/>
            <person name="Hansen M."/>
            <person name="Howarth C."/>
            <person name="Imamovic A."/>
            <person name="Ireland A."/>
            <person name="Larimer J."/>
            <person name="McCowan C."/>
            <person name="Murphy C."/>
            <person name="Pearson M."/>
            <person name="Poon T.W."/>
            <person name="Priest M."/>
            <person name="Roberts A."/>
            <person name="Saif S."/>
            <person name="Shea T."/>
            <person name="Sykes S."/>
            <person name="Wortman J."/>
            <person name="Nusbaum C."/>
            <person name="Birren B."/>
        </authorList>
    </citation>
    <scope>NUCLEOTIDE SEQUENCE [LARGE SCALE GENOMIC DNA]</scope>
    <source>
        <strain evidence="14 15">NCTC 12740</strain>
    </source>
</reference>
<evidence type="ECO:0000256" key="7">
    <source>
        <dbReference type="ARBA" id="ARBA00022840"/>
    </source>
</evidence>
<comment type="cofactor">
    <cofactor evidence="11">
        <name>Zn(2+)</name>
        <dbReference type="ChEBI" id="CHEBI:29105"/>
    </cofactor>
    <text evidence="11">Binds 1 zinc ion per subunit.</text>
</comment>
<dbReference type="EC" id="6.1.1.7" evidence="11"/>
<feature type="coiled-coil region" evidence="12">
    <location>
        <begin position="836"/>
        <end position="900"/>
    </location>
</feature>
<dbReference type="SUPFAM" id="SSF55186">
    <property type="entry name" value="ThrRS/AlaRS common domain"/>
    <property type="match status" value="1"/>
</dbReference>
<evidence type="ECO:0000256" key="6">
    <source>
        <dbReference type="ARBA" id="ARBA00022833"/>
    </source>
</evidence>
<dbReference type="PATRIC" id="fig|1357399.3.peg.648"/>
<comment type="caution">
    <text evidence="14">The sequence shown here is derived from an EMBL/GenBank/DDBJ whole genome shotgun (WGS) entry which is preliminary data.</text>
</comment>
<evidence type="ECO:0000313" key="15">
    <source>
        <dbReference type="Proteomes" id="UP000018688"/>
    </source>
</evidence>
<sequence>MDIRAKFLEYFASKGHKVYDSMPLVPDDASLLFTNAGMVQFKDIFTGKIPAPSPNIATSSQLCIRAGGKHNDLENVGYTARHHTLFEMLGNFSFGAYFKKEAIAYAWEFVTEVLGFDKSLLYVTIHESDDEAFELWQEHIESSRIKRMGDKDNFWQMGDTGPCGPCSEIYVDQGAEFFNGEEDYFGGEGDRFLEIWNLVFMQYERSADGTLTPLPKPSIDTGMGLERVVALKEGKINNFDTSLFAPLMECIERVTGKKYYRDDELLNNSSLGNHSGDFADSAKLDSSNSKILSEKCGLQGKSQGSYLEGNDCHDFSQLPHLSPKAELQSSFRVIADHARAVAFLLAQGVNFDKEGRGYVLRRILRRAVRHGYLLGLRKAFLYEVVGVVCDTMGGHYSYLQERKNALQEQCKAEEERFFETIESGMALFNKEIETLKTKNGTKLSKLNNDNAEAVEMRNRGFQGEGEGIYLGDNEQALAAESAIYRSNATQFNGEIAFKLYDTYGFPLDLTQDMLRELGLGVDLQGFEKCMQEQKERSKAHWKGSGDSVKDGDFNALLSEFGENEFVGYECISTESKILALLDSNFKRVEFLQAGQEGWVMLESTPFYPESGGPVGDKGILKNSSNITAQVLDTQKYFGLNLSKIHTLSPLKTGDLVKAQVDSSRFEIARHHSATHLLHYALRQILGAHIAQAGSLVEANRLRFDFSHPKALSVNELEQIQALVNEKIAESSPQMCETMGIEQAKAKGAMALFGEKYGESVRVISFGDSIELCGGIHTQNTAEIGSFYIVRESSVSSGVRRIEAVCGKAAYSYGKAALESIKSLKEMLKTQDIVQGVAKLQIALKEARDTANKAKQSVKSLDYEEINGTKLIVLKLDSVEAKEAKDIIDRAKNENEKVAILLITESSGKVALTAGVKGVESRLKASAWVKQVAQILGGNGGGRDDFATAGGKITESSKVQEALDVAKSIARENLG</sequence>
<dbReference type="Gene3D" id="2.40.30.130">
    <property type="match status" value="1"/>
</dbReference>
<protein>
    <recommendedName>
        <fullName evidence="11">Alanine--tRNA ligase</fullName>
        <ecNumber evidence="11">6.1.1.7</ecNumber>
    </recommendedName>
    <alternativeName>
        <fullName evidence="11">Alanyl-tRNA synthetase</fullName>
        <shortName evidence="11">AlaRS</shortName>
    </alternativeName>
</protein>
<name>V8CJX4_9HELI</name>
<dbReference type="InterPro" id="IPR002318">
    <property type="entry name" value="Ala-tRNA-lgiase_IIc"/>
</dbReference>
<evidence type="ECO:0000256" key="11">
    <source>
        <dbReference type="HAMAP-Rule" id="MF_00036"/>
    </source>
</evidence>
<evidence type="ECO:0000256" key="3">
    <source>
        <dbReference type="ARBA" id="ARBA00022598"/>
    </source>
</evidence>
<keyword evidence="3 11" id="KW-0436">Ligase</keyword>
<evidence type="ECO:0000256" key="2">
    <source>
        <dbReference type="ARBA" id="ARBA00022555"/>
    </source>
</evidence>
<comment type="similarity">
    <text evidence="1 11">Belongs to the class-II aminoacyl-tRNA synthetase family.</text>
</comment>
<dbReference type="InterPro" id="IPR018163">
    <property type="entry name" value="Thr/Ala-tRNA-synth_IIc_edit"/>
</dbReference>
<dbReference type="InterPro" id="IPR018165">
    <property type="entry name" value="Ala-tRNA-synth_IIc_core"/>
</dbReference>
<keyword evidence="6 11" id="KW-0862">Zinc</keyword>
<dbReference type="eggNOG" id="COG0013">
    <property type="taxonomic scope" value="Bacteria"/>
</dbReference>
<dbReference type="InterPro" id="IPR003156">
    <property type="entry name" value="DHHA1_dom"/>
</dbReference>
<dbReference type="AlphaFoldDB" id="V8CJX4"/>
<dbReference type="InterPro" id="IPR018164">
    <property type="entry name" value="Ala-tRNA-synth_IIc_N"/>
</dbReference>
<dbReference type="GO" id="GO:0005524">
    <property type="term" value="F:ATP binding"/>
    <property type="evidence" value="ECO:0007669"/>
    <property type="project" value="UniProtKB-UniRule"/>
</dbReference>
<dbReference type="GO" id="GO:0000049">
    <property type="term" value="F:tRNA binding"/>
    <property type="evidence" value="ECO:0007669"/>
    <property type="project" value="UniProtKB-KW"/>
</dbReference>
<dbReference type="HAMAP" id="MF_00036_B">
    <property type="entry name" value="Ala_tRNA_synth_B"/>
    <property type="match status" value="1"/>
</dbReference>
<dbReference type="SUPFAM" id="SSF55681">
    <property type="entry name" value="Class II aaRS and biotin synthetases"/>
    <property type="match status" value="1"/>
</dbReference>
<feature type="binding site" evidence="11">
    <location>
        <position position="772"/>
    </location>
    <ligand>
        <name>Zn(2+)</name>
        <dbReference type="ChEBI" id="CHEBI:29105"/>
    </ligand>
</feature>
<keyword evidence="10 11" id="KW-0030">Aminoacyl-tRNA synthetase</keyword>
<evidence type="ECO:0000256" key="5">
    <source>
        <dbReference type="ARBA" id="ARBA00022741"/>
    </source>
</evidence>
<dbReference type="InterPro" id="IPR012947">
    <property type="entry name" value="tRNA_SAD"/>
</dbReference>
<keyword evidence="12" id="KW-0175">Coiled coil</keyword>
<dbReference type="Gene3D" id="3.10.310.40">
    <property type="match status" value="1"/>
</dbReference>
<feature type="binding site" evidence="11">
    <location>
        <position position="776"/>
    </location>
    <ligand>
        <name>Zn(2+)</name>
        <dbReference type="ChEBI" id="CHEBI:29105"/>
    </ligand>
</feature>
<keyword evidence="2 11" id="KW-0820">tRNA-binding</keyword>
<dbReference type="SMART" id="SM00863">
    <property type="entry name" value="tRNA_SAD"/>
    <property type="match status" value="1"/>
</dbReference>
<dbReference type="InterPro" id="IPR023033">
    <property type="entry name" value="Ala_tRNA_ligase_euk/bac"/>
</dbReference>
<comment type="domain">
    <text evidence="11">Consists of three domains; the N-terminal catalytic domain, the editing domain and the C-terminal C-Ala domain. The editing domain removes incorrectly charged amino acids, while the C-Ala domain, along with tRNA(Ala), serves as a bridge to cooperatively bring together the editing and aminoacylation centers thus stimulating deacylation of misacylated tRNAs.</text>
</comment>
<evidence type="ECO:0000256" key="9">
    <source>
        <dbReference type="ARBA" id="ARBA00022917"/>
    </source>
</evidence>
<keyword evidence="4 11" id="KW-0479">Metal-binding</keyword>
<dbReference type="Proteomes" id="UP000018688">
    <property type="component" value="Unassembled WGS sequence"/>
</dbReference>
<dbReference type="GO" id="GO:0006419">
    <property type="term" value="P:alanyl-tRNA aminoacylation"/>
    <property type="evidence" value="ECO:0007669"/>
    <property type="project" value="UniProtKB-UniRule"/>
</dbReference>
<comment type="function">
    <text evidence="11">Catalyzes the attachment of alanine to tRNA(Ala) in a two-step reaction: alanine is first activated by ATP to form Ala-AMP and then transferred to the acceptor end of tRNA(Ala). Also edits incorrectly charged Ser-tRNA(Ala) and Gly-tRNA(Ala) via its editing domain.</text>
</comment>
<dbReference type="InterPro" id="IPR045864">
    <property type="entry name" value="aa-tRNA-synth_II/BPL/LPL"/>
</dbReference>
<keyword evidence="8 11" id="KW-0694">RNA-binding</keyword>
<dbReference type="SUPFAM" id="SSF101353">
    <property type="entry name" value="Putative anticodon-binding domain of alanyl-tRNA synthetase (AlaRS)"/>
    <property type="match status" value="1"/>
</dbReference>
<evidence type="ECO:0000256" key="12">
    <source>
        <dbReference type="SAM" id="Coils"/>
    </source>
</evidence>
<organism evidence="14 15">
    <name type="scientific">Helicobacter canis NCTC 12740</name>
    <dbReference type="NCBI Taxonomy" id="1357399"/>
    <lineage>
        <taxon>Bacteria</taxon>
        <taxon>Pseudomonadati</taxon>
        <taxon>Campylobacterota</taxon>
        <taxon>Epsilonproteobacteria</taxon>
        <taxon>Campylobacterales</taxon>
        <taxon>Helicobacteraceae</taxon>
        <taxon>Helicobacter</taxon>
    </lineage>
</organism>
<gene>
    <name evidence="11" type="primary">alaS</name>
    <name evidence="14" type="ORF">HMPREF2087_00623</name>
</gene>
<dbReference type="CDD" id="cd00673">
    <property type="entry name" value="AlaRS_core"/>
    <property type="match status" value="1"/>
</dbReference>
<dbReference type="FunFam" id="3.10.310.40:FF:000001">
    <property type="entry name" value="Alanine--tRNA ligase"/>
    <property type="match status" value="1"/>
</dbReference>
<proteinExistence type="inferred from homology"/>
<dbReference type="GO" id="GO:0005829">
    <property type="term" value="C:cytosol"/>
    <property type="evidence" value="ECO:0007669"/>
    <property type="project" value="TreeGrafter"/>
</dbReference>